<dbReference type="NCBIfam" id="TIGR01643">
    <property type="entry name" value="YD_repeat_2x"/>
    <property type="match status" value="8"/>
</dbReference>
<name>A0AAU7NRE4_9GAMM</name>
<keyword evidence="2" id="KW-0802">TPR repeat</keyword>
<keyword evidence="7" id="KW-1185">Reference proteome</keyword>
<dbReference type="InterPro" id="IPR031325">
    <property type="entry name" value="RHS_repeat"/>
</dbReference>
<dbReference type="InterPro" id="IPR006530">
    <property type="entry name" value="YD"/>
</dbReference>
<dbReference type="Pfam" id="PF05593">
    <property type="entry name" value="RHS_repeat"/>
    <property type="match status" value="8"/>
</dbReference>
<feature type="chain" id="PRO_5043862699" evidence="3">
    <location>
        <begin position="21"/>
        <end position="1775"/>
    </location>
</feature>
<keyword evidence="3" id="KW-0732">Signal</keyword>
<dbReference type="NCBIfam" id="TIGR03696">
    <property type="entry name" value="Rhs_assc_core"/>
    <property type="match status" value="1"/>
</dbReference>
<evidence type="ECO:0000256" key="2">
    <source>
        <dbReference type="PROSITE-ProRule" id="PRU00339"/>
    </source>
</evidence>
<sequence>MKAQHFCQGLFVLFFGLYLAACTPSATRVNSPNTVSIVQPVVVPGFDEPLIYLNAATADLIPLVKPETRPGATDLERLSQYQRLNRNTPWAASIQLNLGLAYYRNGYFSQTFAAFEKAWTLSKDHKESEAKALADRAFSELIRMHARLGHADRVESLLASVKGRAFTGPATAAVAGAEEGLWMMRNHPGVTYLCGPKALYSVLKWQQPDAEGLQVLDAYRSGVNGVNLLELGQLAEQAHMPYRTVYRNAGQSIPVPSVIHWNVNHYAAIVEKQGDLYHIQDPTFGQDLWFSADAINAQASGYFLVPDSGIELGADWQPVTIAQAESVYGQGYTASSDPNRTTTCDVKKSKQPCNSIDQPDGKVGMAYYDVHTMLVSLNITDTPIRYTPALGAPIRFTFTYNQREANQPANFTFGNLGPKWTHNWLTYIQDVPTNPSAVVNRIAAGGGAVDYANYNAATGEFQKGVSDNARLYRISADPIVYERRLSNGAKEIYSFSDGAVSGVRRVFLTQKIDPQGHAVQLTYDAQLRLTGITDALGQTTVLSYEHFANTKLITRVTDPFGREAIIDYDNNGRLASITDPVGIVSAFGYDSGDFINVMTTPYGDTRFAYSGNGTSRTLIVTDPYGEQERIEYGQSLGIPRYVSDQPRGDIKTLNNYHHYRNTAYWDKQTYKDYGRNLSKAEVSHWLHTPDSKTSGLLETFKKPLEHRVWFNYPGQTSAITEHNIYQENPSRLGRVLDDGSSQIFIREFNAFGKPTLEKSPLGHVTRYLYADNQIDPVKIVKWRNGSEETVAEFEWNDHHNLVRATDGLGHSTTFTYNAAGQILTRRNALGHVTRYEYDALGYRVKVSYPSGKTEQYAYDDSGRVVAYTDTGGHTRTQAYDDLNRLLSVSYDDGTAVEYTWDKLDLVKIRDRLGRETHYTYDALRRKISEKDHLGRETTYAYDASDRLLSVTDPLDQTTHYEYDIQGRKTAMIDAEGHKTRYVYEQSTSRLARVIDADQGASDFDYDRSNRLVAVTDPNGHATQYLLDEVGNTLQTDSPDSGLTAYTYNVLGQAVQKTDARGSVSQYHYDALNRLTEVNYADSGYDLRWYYDGDNYGDSVSTELRQTALGKRTGMSDPTGQTQWLYNRYGDIERQDTGLSALGGKTFSQQFAYDYRYEPGQGLLTQHVYPNGQVFDFQYDNHGRVESIGSTAGGGKTPVVSGVSYHPVAADGIAAFQYGNGIHYQRQVDGLGRLTELNLSGQQTVFHRQWQYTPASDVAAIGDLLDPLQNRTYQYDALHRLSQAAGPFPNAYQYDANGNRTVRNSENYGIDAHSNRLQSISDSGLNTALSYDAAGNLIEKTAGSAGYAYQYDPHNRLASIAGGQGQIASYQYNGLGQRVVKQSAEGAEYSLYDLQGRRIAQLSGSGELLHNTLYWQGQPLAQYRTDREGVYRFLSKQPHRDAELSVDINTRRIRLLRIDGSLLDTVIDAALWQIDITGEGAVYHFAIGQGANQELKGWIRLPDDGKGFAHIMDKTQGHPQEYRLDESERSLNAYYYHLDHIGTPQVITDQAQNIVWQASYAPFGQTAITTETIDNDLRFPGQYYDRESGLYYNWNRYYDPATGRYITSDPIGLDGGINTYAYAGGNPVNWTDPDGLDIALPLPSAGGIAEAAGTAASAVGAGAVAVAAGVAAVIYPSSAGEGSDIVPRNAATPVPYPDRKRGKYSCICRANRDGRCPDNSSNNNQESALGYGEGNSLMEAKKAAEKAAKDNLGAKSTHHIQCRCRDPKGQQVIPHG</sequence>
<dbReference type="PANTHER" id="PTHR32305:SF15">
    <property type="entry name" value="PROTEIN RHSA-RELATED"/>
    <property type="match status" value="1"/>
</dbReference>
<proteinExistence type="predicted"/>
<feature type="domain" description="Teneurin-like YD-shell" evidence="5">
    <location>
        <begin position="1325"/>
        <end position="1395"/>
    </location>
</feature>
<dbReference type="Gene3D" id="1.25.40.10">
    <property type="entry name" value="Tetratricopeptide repeat domain"/>
    <property type="match status" value="1"/>
</dbReference>
<accession>A0AAU7NRE4</accession>
<dbReference type="InterPro" id="IPR022385">
    <property type="entry name" value="Rhs_assc_core"/>
</dbReference>
<evidence type="ECO:0000259" key="4">
    <source>
        <dbReference type="Pfam" id="PF03527"/>
    </source>
</evidence>
<dbReference type="Gene3D" id="3.90.70.10">
    <property type="entry name" value="Cysteine proteinases"/>
    <property type="match status" value="1"/>
</dbReference>
<evidence type="ECO:0000313" key="7">
    <source>
        <dbReference type="Proteomes" id="UP001225378"/>
    </source>
</evidence>
<dbReference type="InterPro" id="IPR001826">
    <property type="entry name" value="RHS"/>
</dbReference>
<keyword evidence="1" id="KW-0677">Repeat</keyword>
<evidence type="ECO:0000313" key="6">
    <source>
        <dbReference type="EMBL" id="XBS19514.1"/>
    </source>
</evidence>
<dbReference type="InterPro" id="IPR019734">
    <property type="entry name" value="TPR_rpt"/>
</dbReference>
<feature type="domain" description="RHS protein conserved region" evidence="4">
    <location>
        <begin position="1533"/>
        <end position="1566"/>
    </location>
</feature>
<reference evidence="6 7" key="1">
    <citation type="journal article" date="2024" name="Microbiology">
        <title>Methylomarinum rosea sp. nov., a novel halophilic methanotrophic bacterium from the hypersaline Lake Elton.</title>
        <authorList>
            <person name="Suleimanov R.Z."/>
            <person name="Oshkin I.Y."/>
            <person name="Danilova O.V."/>
            <person name="Suzina N.E."/>
            <person name="Dedysh S.N."/>
        </authorList>
    </citation>
    <scope>NUCLEOTIDE SEQUENCE [LARGE SCALE GENOMIC DNA]</scope>
    <source>
        <strain evidence="6 7">Ch1-1</strain>
    </source>
</reference>
<protein>
    <submittedName>
        <fullName evidence="6">RHS repeat-associated core domain-containing protein</fullName>
    </submittedName>
</protein>
<dbReference type="Gene3D" id="2.180.10.10">
    <property type="entry name" value="RHS repeat-associated core"/>
    <property type="match status" value="4"/>
</dbReference>
<evidence type="ECO:0000256" key="3">
    <source>
        <dbReference type="SAM" id="SignalP"/>
    </source>
</evidence>
<feature type="repeat" description="TPR" evidence="2">
    <location>
        <begin position="92"/>
        <end position="125"/>
    </location>
</feature>
<dbReference type="Pfam" id="PF25023">
    <property type="entry name" value="TEN_YD-shell"/>
    <property type="match status" value="1"/>
</dbReference>
<dbReference type="Pfam" id="PF03527">
    <property type="entry name" value="RHS"/>
    <property type="match status" value="1"/>
</dbReference>
<dbReference type="PANTHER" id="PTHR32305">
    <property type="match status" value="1"/>
</dbReference>
<evidence type="ECO:0000256" key="1">
    <source>
        <dbReference type="ARBA" id="ARBA00022737"/>
    </source>
</evidence>
<organism evidence="6 7">
    <name type="scientific">Methylomarinum roseum</name>
    <dbReference type="NCBI Taxonomy" id="3067653"/>
    <lineage>
        <taxon>Bacteria</taxon>
        <taxon>Pseudomonadati</taxon>
        <taxon>Pseudomonadota</taxon>
        <taxon>Gammaproteobacteria</taxon>
        <taxon>Methylococcales</taxon>
        <taxon>Methylococcaceae</taxon>
        <taxon>Methylomarinum</taxon>
    </lineage>
</organism>
<dbReference type="EMBL" id="CP157743">
    <property type="protein sequence ID" value="XBS19514.1"/>
    <property type="molecule type" value="Genomic_DNA"/>
</dbReference>
<gene>
    <name evidence="6" type="ORF">Q9L42_014240</name>
</gene>
<dbReference type="InterPro" id="IPR056823">
    <property type="entry name" value="TEN-like_YD-shell"/>
</dbReference>
<dbReference type="PRINTS" id="PR00394">
    <property type="entry name" value="RHSPROTEIN"/>
</dbReference>
<dbReference type="RefSeq" id="WP_349431293.1">
    <property type="nucleotide sequence ID" value="NZ_CP157743.1"/>
</dbReference>
<evidence type="ECO:0000259" key="5">
    <source>
        <dbReference type="Pfam" id="PF25023"/>
    </source>
</evidence>
<dbReference type="KEGG" id="mech:Q9L42_014240"/>
<dbReference type="Proteomes" id="UP001225378">
    <property type="component" value="Chromosome"/>
</dbReference>
<dbReference type="InterPro" id="IPR050708">
    <property type="entry name" value="T6SS_VgrG/RHS"/>
</dbReference>
<feature type="signal peptide" evidence="3">
    <location>
        <begin position="1"/>
        <end position="20"/>
    </location>
</feature>
<dbReference type="PROSITE" id="PS50005">
    <property type="entry name" value="TPR"/>
    <property type="match status" value="1"/>
</dbReference>
<dbReference type="InterPro" id="IPR011990">
    <property type="entry name" value="TPR-like_helical_dom_sf"/>
</dbReference>